<dbReference type="OrthoDB" id="9816482at2"/>
<dbReference type="Gene3D" id="3.30.565.10">
    <property type="entry name" value="Histidine kinase-like ATPase, C-terminal domain"/>
    <property type="match status" value="1"/>
</dbReference>
<evidence type="ECO:0000313" key="3">
    <source>
        <dbReference type="Proteomes" id="UP000315700"/>
    </source>
</evidence>
<gene>
    <name evidence="2" type="ORF">Pan44_26600</name>
</gene>
<evidence type="ECO:0000313" key="2">
    <source>
        <dbReference type="EMBL" id="QDT54625.1"/>
    </source>
</evidence>
<proteinExistence type="predicted"/>
<dbReference type="EMBL" id="CP036271">
    <property type="protein sequence ID" value="QDT54625.1"/>
    <property type="molecule type" value="Genomic_DNA"/>
</dbReference>
<sequence length="661" mass="74922">MSDGSFRMTVLGRTIEHLGTQMYKHRAPSIAELVANCWDAGAKECWLTVPTAAEYDPGASVISVKDSGDGMSENTVQDHYMVVGRNRRETDHGMVHNRKVMGRKGIGKLAGFGLATKVTVTTWTAAQPKGLRFSMQLDQFRVAAGKADDIVFPWSQVDKPANSAPHGTEVELSQLRHGSPLDLDALAETLTRRFSRITRREMKIYLNGSPLPEPTIDWLFQTEGDDGFLEAEIAEGKTVRYKYGFAKSPLRSKELQGFVVYANERTAQAPPFFFNVESTASSQHSTRYVSGEIVADYIDTGTDSESDLISTDRQEVDWEKEELKELKAWGEKLTRKILRDCGEMMGEELENWVIADSEFGARLDRLDTPTKKQIRGFLKVLGQQSAKNEPRTRELAESLIRAYEFRMFHDVIDHIEEVSTDPAKLAETLGRLHDWKVLESRAILEIVKGRLSVVNKLEAMILDNAPETASKITHDNLHDLLAGYPWLFNPEWQVFVEEKSIGRQLREWGQQDVPQDMADKRVDFLAFEKDAEDIVIVELKRPGHAVTFDEIQRLERYQVALMATRPRCRRVLVYGGTLTVPKTKLPGLEKDPDLQLLPWSEMFHRARKFYAHYAAVLNGDVSDPAFSQKQKEVVATRRLLEMGTAHRSREQRKEGLGNQDP</sequence>
<dbReference type="Proteomes" id="UP000315700">
    <property type="component" value="Chromosome"/>
</dbReference>
<dbReference type="SUPFAM" id="SSF55874">
    <property type="entry name" value="ATPase domain of HSP90 chaperone/DNA topoisomerase II/histidine kinase"/>
    <property type="match status" value="1"/>
</dbReference>
<protein>
    <recommendedName>
        <fullName evidence="4">DNA mismatch repair protein</fullName>
    </recommendedName>
</protein>
<dbReference type="Pfam" id="PF13589">
    <property type="entry name" value="HATPase_c_3"/>
    <property type="match status" value="1"/>
</dbReference>
<organism evidence="2 3">
    <name type="scientific">Caulifigura coniformis</name>
    <dbReference type="NCBI Taxonomy" id="2527983"/>
    <lineage>
        <taxon>Bacteria</taxon>
        <taxon>Pseudomonadati</taxon>
        <taxon>Planctomycetota</taxon>
        <taxon>Planctomycetia</taxon>
        <taxon>Planctomycetales</taxon>
        <taxon>Planctomycetaceae</taxon>
        <taxon>Caulifigura</taxon>
    </lineage>
</organism>
<dbReference type="KEGG" id="ccos:Pan44_26600"/>
<dbReference type="RefSeq" id="WP_145030465.1">
    <property type="nucleotide sequence ID" value="NZ_CP036271.1"/>
</dbReference>
<dbReference type="AlphaFoldDB" id="A0A517SES1"/>
<keyword evidence="3" id="KW-1185">Reference proteome</keyword>
<dbReference type="InterPro" id="IPR036890">
    <property type="entry name" value="HATPase_C_sf"/>
</dbReference>
<dbReference type="Gene3D" id="3.40.1350.10">
    <property type="match status" value="1"/>
</dbReference>
<dbReference type="InParanoid" id="A0A517SES1"/>
<reference evidence="2 3" key="1">
    <citation type="submission" date="2019-02" db="EMBL/GenBank/DDBJ databases">
        <title>Deep-cultivation of Planctomycetes and their phenomic and genomic characterization uncovers novel biology.</title>
        <authorList>
            <person name="Wiegand S."/>
            <person name="Jogler M."/>
            <person name="Boedeker C."/>
            <person name="Pinto D."/>
            <person name="Vollmers J."/>
            <person name="Rivas-Marin E."/>
            <person name="Kohn T."/>
            <person name="Peeters S.H."/>
            <person name="Heuer A."/>
            <person name="Rast P."/>
            <person name="Oberbeckmann S."/>
            <person name="Bunk B."/>
            <person name="Jeske O."/>
            <person name="Meyerdierks A."/>
            <person name="Storesund J.E."/>
            <person name="Kallscheuer N."/>
            <person name="Luecker S."/>
            <person name="Lage O.M."/>
            <person name="Pohl T."/>
            <person name="Merkel B.J."/>
            <person name="Hornburger P."/>
            <person name="Mueller R.-W."/>
            <person name="Bruemmer F."/>
            <person name="Labrenz M."/>
            <person name="Spormann A.M."/>
            <person name="Op den Camp H."/>
            <person name="Overmann J."/>
            <person name="Amann R."/>
            <person name="Jetten M.S.M."/>
            <person name="Mascher T."/>
            <person name="Medema M.H."/>
            <person name="Devos D.P."/>
            <person name="Kaster A.-K."/>
            <person name="Ovreas L."/>
            <person name="Rohde M."/>
            <person name="Galperin M.Y."/>
            <person name="Jogler C."/>
        </authorList>
    </citation>
    <scope>NUCLEOTIDE SEQUENCE [LARGE SCALE GENOMIC DNA]</scope>
    <source>
        <strain evidence="2 3">Pan44</strain>
    </source>
</reference>
<evidence type="ECO:0000256" key="1">
    <source>
        <dbReference type="SAM" id="MobiDB-lite"/>
    </source>
</evidence>
<feature type="region of interest" description="Disordered" evidence="1">
    <location>
        <begin position="641"/>
        <end position="661"/>
    </location>
</feature>
<dbReference type="InterPro" id="IPR011856">
    <property type="entry name" value="tRNA_endonuc-like_dom_sf"/>
</dbReference>
<dbReference type="GO" id="GO:0003676">
    <property type="term" value="F:nucleic acid binding"/>
    <property type="evidence" value="ECO:0007669"/>
    <property type="project" value="InterPro"/>
</dbReference>
<name>A0A517SES1_9PLAN</name>
<accession>A0A517SES1</accession>
<evidence type="ECO:0008006" key="4">
    <source>
        <dbReference type="Google" id="ProtNLM"/>
    </source>
</evidence>